<reference evidence="1" key="1">
    <citation type="submission" date="2021-03" db="EMBL/GenBank/DDBJ databases">
        <title>Whole Genome Sequence of Bradyrhizobium sp. Strain 144S4.</title>
        <authorList>
            <person name="Bromfield E.S.P."/>
            <person name="Cloutier S."/>
        </authorList>
    </citation>
    <scope>NUCLEOTIDE SEQUENCE [LARGE SCALE GENOMIC DNA]</scope>
    <source>
        <strain evidence="1">144S4</strain>
    </source>
</reference>
<gene>
    <name evidence="1" type="ORF">J4G43_23605</name>
</gene>
<sequence>MSALQALKAARDAGIRIVIEGDAILLDADAAPPAAVLNLLVRHKAGVVELLRTGSDGWSGEDWRALFDERAGIAEFDGGLPRGSAEASAFACCVAEWLNRNPVRSPPGRCLGCGAGHLAHDKLLPFGTEQTGHAWLHSRCWPAWLASRKVEAVAALSSVGICMRTLP</sequence>
<name>A0A939M5V6_9BRAD</name>
<dbReference type="AlphaFoldDB" id="A0A939M5V6"/>
<evidence type="ECO:0000313" key="1">
    <source>
        <dbReference type="EMBL" id="MBO1863791.1"/>
    </source>
</evidence>
<organism evidence="1">
    <name type="scientific">Bradyrhizobium barranii subsp. barranii</name>
    <dbReference type="NCBI Taxonomy" id="2823807"/>
    <lineage>
        <taxon>Bacteria</taxon>
        <taxon>Pseudomonadati</taxon>
        <taxon>Pseudomonadota</taxon>
        <taxon>Alphaproteobacteria</taxon>
        <taxon>Hyphomicrobiales</taxon>
        <taxon>Nitrobacteraceae</taxon>
        <taxon>Bradyrhizobium</taxon>
        <taxon>Bradyrhizobium barranii</taxon>
    </lineage>
</organism>
<evidence type="ECO:0008006" key="2">
    <source>
        <dbReference type="Google" id="ProtNLM"/>
    </source>
</evidence>
<protein>
    <recommendedName>
        <fullName evidence="2">TubC N-terminal docking domain-containing protein</fullName>
    </recommendedName>
</protein>
<accession>A0A939M5V6</accession>
<proteinExistence type="predicted"/>
<dbReference type="EMBL" id="JAGEMI010000001">
    <property type="protein sequence ID" value="MBO1863791.1"/>
    <property type="molecule type" value="Genomic_DNA"/>
</dbReference>
<comment type="caution">
    <text evidence="1">The sequence shown here is derived from an EMBL/GenBank/DDBJ whole genome shotgun (WGS) entry which is preliminary data.</text>
</comment>